<dbReference type="Proteomes" id="UP001205080">
    <property type="component" value="Unassembled WGS sequence"/>
</dbReference>
<evidence type="ECO:0000256" key="2">
    <source>
        <dbReference type="SAM" id="Phobius"/>
    </source>
</evidence>
<feature type="signal peptide" evidence="3">
    <location>
        <begin position="1"/>
        <end position="25"/>
    </location>
</feature>
<accession>A0ABD4TTU0</accession>
<proteinExistence type="predicted"/>
<dbReference type="AlphaFoldDB" id="A0ABD4TTU0"/>
<feature type="chain" id="PRO_5044810102" description="Secreted protein" evidence="3">
    <location>
        <begin position="26"/>
        <end position="264"/>
    </location>
</feature>
<keyword evidence="2" id="KW-0812">Transmembrane</keyword>
<reference evidence="4 5" key="1">
    <citation type="submission" date="2021-04" db="EMBL/GenBank/DDBJ databases">
        <title>Corynebacterium genitalium sp. nov. and Corynebacterium genitalium sp. nov., two new species of the genus Corynebacterium.</title>
        <authorList>
            <person name="Jaen-Luchoro D."/>
            <person name="Pinyeiro-Iglesias B."/>
            <person name="Al-Shaer S."/>
            <person name="Karlsson R."/>
            <person name="Gonzales-Siles L."/>
            <person name="Cardew S."/>
            <person name="Jensie-Markopolous S."/>
            <person name="Ohlen M."/>
            <person name="Inganas E."/>
            <person name="Moore E.R.B."/>
        </authorList>
    </citation>
    <scope>NUCLEOTIDE SEQUENCE [LARGE SCALE GENOMIC DNA]</scope>
    <source>
        <strain evidence="4 5">CCUG 55013</strain>
    </source>
</reference>
<comment type="caution">
    <text evidence="4">The sequence shown here is derived from an EMBL/GenBank/DDBJ whole genome shotgun (WGS) entry which is preliminary data.</text>
</comment>
<dbReference type="EMBL" id="JAGPYW010000008">
    <property type="protein sequence ID" value="MCQ4614679.1"/>
    <property type="molecule type" value="Genomic_DNA"/>
</dbReference>
<keyword evidence="2" id="KW-0472">Membrane</keyword>
<feature type="region of interest" description="Disordered" evidence="1">
    <location>
        <begin position="201"/>
        <end position="220"/>
    </location>
</feature>
<keyword evidence="3" id="KW-0732">Signal</keyword>
<organism evidence="4 5">
    <name type="scientific">Corynebacterium pseudogenitalium</name>
    <dbReference type="NCBI Taxonomy" id="38303"/>
    <lineage>
        <taxon>Bacteria</taxon>
        <taxon>Bacillati</taxon>
        <taxon>Actinomycetota</taxon>
        <taxon>Actinomycetes</taxon>
        <taxon>Mycobacteriales</taxon>
        <taxon>Corynebacteriaceae</taxon>
        <taxon>Corynebacterium</taxon>
    </lineage>
</organism>
<name>A0ABD4TTU0_9CORY</name>
<keyword evidence="2" id="KW-1133">Transmembrane helix</keyword>
<evidence type="ECO:0000256" key="1">
    <source>
        <dbReference type="SAM" id="MobiDB-lite"/>
    </source>
</evidence>
<gene>
    <name evidence="4" type="ORF">KBX22_08050</name>
</gene>
<feature type="transmembrane region" description="Helical" evidence="2">
    <location>
        <begin position="238"/>
        <end position="258"/>
    </location>
</feature>
<protein>
    <recommendedName>
        <fullName evidence="6">Secreted protein</fullName>
    </recommendedName>
</protein>
<evidence type="ECO:0008006" key="6">
    <source>
        <dbReference type="Google" id="ProtNLM"/>
    </source>
</evidence>
<dbReference type="RefSeq" id="WP_256001073.1">
    <property type="nucleotide sequence ID" value="NZ_JAGPYW010000008.1"/>
</dbReference>
<evidence type="ECO:0000313" key="5">
    <source>
        <dbReference type="Proteomes" id="UP001205080"/>
    </source>
</evidence>
<evidence type="ECO:0000256" key="3">
    <source>
        <dbReference type="SAM" id="SignalP"/>
    </source>
</evidence>
<feature type="region of interest" description="Disordered" evidence="1">
    <location>
        <begin position="92"/>
        <end position="127"/>
    </location>
</feature>
<sequence>MKRNTVLAAVMTGALATAIVPMAQAQDIPLPAVTHDINGAEYFLTQDGTHYVPDRNLVNIAFDQLSAADRERAVDVAKAAVAGLIDAPAAETTAPAAPATEATTPVEQPAPTGDHQDVPFTAEDVDPNNPAPAAAGLIALPAVLAIGGLTYYLNADGKTYVTDLARINEPPTDAEVKDSNALLAENAAEVARQGLATSKAAGQAPVEAQQQAAPAQAQAEAPAAEQRGIAAETGSNTLVRALFALVVASIIGAAVFAYGRRYLI</sequence>
<evidence type="ECO:0000313" key="4">
    <source>
        <dbReference type="EMBL" id="MCQ4614679.1"/>
    </source>
</evidence>
<feature type="compositionally biased region" description="Low complexity" evidence="1">
    <location>
        <begin position="92"/>
        <end position="112"/>
    </location>
</feature>